<organism evidence="1 2">
    <name type="scientific">Melastoma candidum</name>
    <dbReference type="NCBI Taxonomy" id="119954"/>
    <lineage>
        <taxon>Eukaryota</taxon>
        <taxon>Viridiplantae</taxon>
        <taxon>Streptophyta</taxon>
        <taxon>Embryophyta</taxon>
        <taxon>Tracheophyta</taxon>
        <taxon>Spermatophyta</taxon>
        <taxon>Magnoliopsida</taxon>
        <taxon>eudicotyledons</taxon>
        <taxon>Gunneridae</taxon>
        <taxon>Pentapetalae</taxon>
        <taxon>rosids</taxon>
        <taxon>malvids</taxon>
        <taxon>Myrtales</taxon>
        <taxon>Melastomataceae</taxon>
        <taxon>Melastomatoideae</taxon>
        <taxon>Melastomateae</taxon>
        <taxon>Melastoma</taxon>
    </lineage>
</organism>
<name>A0ACB9RY56_9MYRT</name>
<protein>
    <submittedName>
        <fullName evidence="1">Uncharacterized protein</fullName>
    </submittedName>
</protein>
<comment type="caution">
    <text evidence="1">The sequence shown here is derived from an EMBL/GenBank/DDBJ whole genome shotgun (WGS) entry which is preliminary data.</text>
</comment>
<evidence type="ECO:0000313" key="1">
    <source>
        <dbReference type="EMBL" id="KAI4380842.1"/>
    </source>
</evidence>
<gene>
    <name evidence="1" type="ORF">MLD38_006985</name>
</gene>
<dbReference type="EMBL" id="CM042882">
    <property type="protein sequence ID" value="KAI4380842.1"/>
    <property type="molecule type" value="Genomic_DNA"/>
</dbReference>
<keyword evidence="2" id="KW-1185">Reference proteome</keyword>
<evidence type="ECO:0000313" key="2">
    <source>
        <dbReference type="Proteomes" id="UP001057402"/>
    </source>
</evidence>
<proteinExistence type="predicted"/>
<reference evidence="2" key="1">
    <citation type="journal article" date="2023" name="Front. Plant Sci.">
        <title>Chromosomal-level genome assembly of Melastoma candidum provides insights into trichome evolution.</title>
        <authorList>
            <person name="Zhong Y."/>
            <person name="Wu W."/>
            <person name="Sun C."/>
            <person name="Zou P."/>
            <person name="Liu Y."/>
            <person name="Dai S."/>
            <person name="Zhou R."/>
        </authorList>
    </citation>
    <scope>NUCLEOTIDE SEQUENCE [LARGE SCALE GENOMIC DNA]</scope>
</reference>
<accession>A0ACB9RY56</accession>
<sequence length="935" mass="102126">MRGNGNDFEGEGGLGFGEEEGEQDRGMDLFKGSLMGRNGSKGESSGCSGEETRDPQHKRAKVYVDGPDILPSLTGATSSNGVLDVLMCPPATASDKNTFSATWAFGDIGLQYPSEFLDPISYTADADNTSLNEDSELRMDLTDDLLHMVFSFLGHLDLCRAAIVCRQWRAASAHEDFWRCLNFENRNISVEQFEDMCRRYPNATKVNITGASVMHLLVMKAVSSLRNLEALTLGKGQLGDMFFIALADCHLLKSLSVTDAILGNGTQEITINHERLRQLELIKCRVVRISVRCPQLESLSLKRSTMAQAQLLCPLLCELDIGSCHKLSDAAIRSAAISCPLLKYLDMSNCSCVSDETLREISQTCLNLHELNASYCPNISLESVRLTMLTVLKLDNCEGITSASMVAIANSHMLEVLELDNCSLLTSVSLELPRLKNIRLVHCRKIADLSLRTLMLSAIMVSNCPALNRINISSNSLQTLALQKQESLTTLALHCQSLEEVDLTDCESVTNSICDVFSDGGGCPLLRSLVLDNCESLTAVRFCSNSLTRLSLAGCRLVTSLELACPYLQQVCLDGCDRLEKAAFCPVGLRLLNLGICPKLGELNIEAPQMTVLELEGCGVLADASINCPLLTSLDFSFCSQLMDDCLSATAASCPLIKSLILMSCPSIGCDGLYSLRLLPHLTSLDLSYTFLTNLLPVFESCTQLKVLKLQACKYLLDSALEPLYKDGALPAIRELDLSYGTLCPSAIEELLARCTHLTHVSLNGCANMHDLDWGRNGGQPCEMECADRGTYDMLRKSSPPGLEDPPERSLQSLLCVGCPNIRKVHIPPMARYCHLLILNLSLAANLKEVDISCLNLTVLNLSNCLSLEILKLVCPKLASLSLQGCNLDEEGVESAISKCTMLETLDVRFCPKICPASIGRLRSTFLNLKRIFAP</sequence>
<dbReference type="Proteomes" id="UP001057402">
    <property type="component" value="Chromosome 3"/>
</dbReference>